<evidence type="ECO:0000256" key="7">
    <source>
        <dbReference type="ARBA" id="ARBA00023316"/>
    </source>
</evidence>
<dbReference type="AlphaFoldDB" id="A0A3Q9R100"/>
<dbReference type="GO" id="GO:0071972">
    <property type="term" value="F:peptidoglycan L,D-transpeptidase activity"/>
    <property type="evidence" value="ECO:0007669"/>
    <property type="project" value="TreeGrafter"/>
</dbReference>
<evidence type="ECO:0000256" key="4">
    <source>
        <dbReference type="ARBA" id="ARBA00022801"/>
    </source>
</evidence>
<evidence type="ECO:0000256" key="1">
    <source>
        <dbReference type="ARBA" id="ARBA00004752"/>
    </source>
</evidence>
<dbReference type="PROSITE" id="PS52029">
    <property type="entry name" value="LD_TPASE"/>
    <property type="match status" value="1"/>
</dbReference>
<comment type="similarity">
    <text evidence="2">Belongs to the YkuD family.</text>
</comment>
<gene>
    <name evidence="11" type="ORF">CHR53_23640</name>
</gene>
<evidence type="ECO:0000256" key="2">
    <source>
        <dbReference type="ARBA" id="ARBA00005992"/>
    </source>
</evidence>
<dbReference type="InterPro" id="IPR050979">
    <property type="entry name" value="LD-transpeptidase"/>
</dbReference>
<dbReference type="CDD" id="cd16913">
    <property type="entry name" value="YkuD_like"/>
    <property type="match status" value="1"/>
</dbReference>
<dbReference type="SUPFAM" id="SSF141523">
    <property type="entry name" value="L,D-transpeptidase catalytic domain-like"/>
    <property type="match status" value="1"/>
</dbReference>
<evidence type="ECO:0000256" key="3">
    <source>
        <dbReference type="ARBA" id="ARBA00022679"/>
    </source>
</evidence>
<dbReference type="PANTHER" id="PTHR30582:SF4">
    <property type="entry name" value="L,D-TRANSPEPTIDASE YQJB-RELATED"/>
    <property type="match status" value="1"/>
</dbReference>
<accession>A0A3Q9R100</accession>
<evidence type="ECO:0000256" key="6">
    <source>
        <dbReference type="ARBA" id="ARBA00022984"/>
    </source>
</evidence>
<dbReference type="FunFam" id="2.40.440.10:FF:000003">
    <property type="entry name" value="L,D-transpeptidase YciB"/>
    <property type="match status" value="1"/>
</dbReference>
<evidence type="ECO:0000313" key="11">
    <source>
        <dbReference type="EMBL" id="AZU65114.1"/>
    </source>
</evidence>
<feature type="active site" description="Nucleophile" evidence="9">
    <location>
        <position position="117"/>
    </location>
</feature>
<dbReference type="UniPathway" id="UPA00219"/>
<dbReference type="KEGG" id="nmk:CHR53_23640"/>
<dbReference type="GO" id="GO:0018104">
    <property type="term" value="P:peptidoglycan-protein cross-linking"/>
    <property type="evidence" value="ECO:0007669"/>
    <property type="project" value="TreeGrafter"/>
</dbReference>
<comment type="pathway">
    <text evidence="1 9">Cell wall biogenesis; peptidoglycan biosynthesis.</text>
</comment>
<protein>
    <recommendedName>
        <fullName evidence="10">L,D-TPase catalytic domain-containing protein</fullName>
    </recommendedName>
</protein>
<dbReference type="GO" id="GO:0016740">
    <property type="term" value="F:transferase activity"/>
    <property type="evidence" value="ECO:0007669"/>
    <property type="project" value="UniProtKB-KW"/>
</dbReference>
<dbReference type="Proteomes" id="UP000282892">
    <property type="component" value="Chromosome"/>
</dbReference>
<dbReference type="InterPro" id="IPR013783">
    <property type="entry name" value="Ig-like_fold"/>
</dbReference>
<keyword evidence="7 9" id="KW-0961">Cell wall biogenesis/degradation</keyword>
<dbReference type="EMBL" id="CP022572">
    <property type="protein sequence ID" value="AZU65114.1"/>
    <property type="molecule type" value="Genomic_DNA"/>
</dbReference>
<name>A0A3Q9R100_9BACI</name>
<dbReference type="NCBIfam" id="NF033510">
    <property type="entry name" value="Ca_tandemer"/>
    <property type="match status" value="3"/>
</dbReference>
<comment type="pathway">
    <text evidence="8">Glycan biosynthesis.</text>
</comment>
<feature type="domain" description="L,D-TPase catalytic" evidence="10">
    <location>
        <begin position="17"/>
        <end position="141"/>
    </location>
</feature>
<dbReference type="InterPro" id="IPR041498">
    <property type="entry name" value="Big_6"/>
</dbReference>
<keyword evidence="3" id="KW-0808">Transferase</keyword>
<keyword evidence="5 9" id="KW-0133">Cell shape</keyword>
<keyword evidence="4" id="KW-0378">Hydrolase</keyword>
<evidence type="ECO:0000256" key="9">
    <source>
        <dbReference type="PROSITE-ProRule" id="PRU01373"/>
    </source>
</evidence>
<proteinExistence type="inferred from homology"/>
<dbReference type="GO" id="GO:0008360">
    <property type="term" value="P:regulation of cell shape"/>
    <property type="evidence" value="ECO:0007669"/>
    <property type="project" value="UniProtKB-UniRule"/>
</dbReference>
<evidence type="ECO:0000313" key="12">
    <source>
        <dbReference type="Proteomes" id="UP000282892"/>
    </source>
</evidence>
<dbReference type="GO" id="GO:0071555">
    <property type="term" value="P:cell wall organization"/>
    <property type="evidence" value="ECO:0007669"/>
    <property type="project" value="UniProtKB-UniRule"/>
</dbReference>
<dbReference type="Pfam" id="PF17936">
    <property type="entry name" value="Big_6"/>
    <property type="match status" value="4"/>
</dbReference>
<reference evidence="11 12" key="1">
    <citation type="submission" date="2017-07" db="EMBL/GenBank/DDBJ databases">
        <title>The complete genome sequence of Bacillus mesonae strain H20-5, an efficient strain improving plant abiotic stress resistance.</title>
        <authorList>
            <person name="Kim S.Y."/>
            <person name="Song H."/>
            <person name="Sang M.K."/>
            <person name="Weon H.-Y."/>
            <person name="Song J."/>
        </authorList>
    </citation>
    <scope>NUCLEOTIDE SEQUENCE [LARGE SCALE GENOMIC DNA]</scope>
    <source>
        <strain evidence="11 12">H20-5</strain>
    </source>
</reference>
<feature type="active site" description="Proton donor/acceptor" evidence="9">
    <location>
        <position position="101"/>
    </location>
</feature>
<evidence type="ECO:0000256" key="5">
    <source>
        <dbReference type="ARBA" id="ARBA00022960"/>
    </source>
</evidence>
<dbReference type="InterPro" id="IPR005490">
    <property type="entry name" value="LD_TPept_cat_dom"/>
</dbReference>
<dbReference type="Pfam" id="PF03734">
    <property type="entry name" value="YkuD"/>
    <property type="match status" value="1"/>
</dbReference>
<evidence type="ECO:0000259" key="10">
    <source>
        <dbReference type="PROSITE" id="PS52029"/>
    </source>
</evidence>
<sequence length="493" mass="52422">MAFPQAQPASAASSKQQLIIINKKINKLAFYENGKLIKTYSVATGRTPKLTPEGTFYIRKKVKNRPWYKEGIPGGSPRNPLGKRWMELSKQENGGYPYGIHGNNNESSIGKHVSGGCVRMHNWDIEKLFDKVLVGAKVKITTSSQTFNQLAKPFFKNINVKAPVISKVNTVSDKSTNVSGKTEAKATVTVTIGSKKYSRTADTMGNFNIPVPKQKAGTKISITAKDKAGNVSKAKSVVVLDKTAPALTVKSVSDKVKTVSVKTEAKANVTITIGKWKSKEIQAKSTGYFNVALPNKQKAGTKITIVSRDKAGNKTTKSVTVLDKTAPVVAVDPVSDQSADITVKTEAGVSVTVTIGSKNYTAKAVDSKGTYKVAISQQKAETNIKVTVKDKAGNTTIKTVKVVDKTAPDAPEVTSATSTLVTGTAEAGSTITIYANNKAIATGKTNPVGNFTVEVKSLEAGTVITVTATDKAGNVSKYSEAKTIEPATEEVTN</sequence>
<keyword evidence="12" id="KW-1185">Reference proteome</keyword>
<organism evidence="11 12">
    <name type="scientific">Neobacillus mesonae</name>
    <dbReference type="NCBI Taxonomy" id="1193713"/>
    <lineage>
        <taxon>Bacteria</taxon>
        <taxon>Bacillati</taxon>
        <taxon>Bacillota</taxon>
        <taxon>Bacilli</taxon>
        <taxon>Bacillales</taxon>
        <taxon>Bacillaceae</taxon>
        <taxon>Neobacillus</taxon>
    </lineage>
</organism>
<dbReference type="PANTHER" id="PTHR30582">
    <property type="entry name" value="L,D-TRANSPEPTIDASE"/>
    <property type="match status" value="1"/>
</dbReference>
<dbReference type="GO" id="GO:0005576">
    <property type="term" value="C:extracellular region"/>
    <property type="evidence" value="ECO:0007669"/>
    <property type="project" value="TreeGrafter"/>
</dbReference>
<keyword evidence="6 9" id="KW-0573">Peptidoglycan synthesis</keyword>
<dbReference type="InterPro" id="IPR038063">
    <property type="entry name" value="Transpep_catalytic_dom"/>
</dbReference>
<evidence type="ECO:0000256" key="8">
    <source>
        <dbReference type="ARBA" id="ARBA00060592"/>
    </source>
</evidence>
<dbReference type="Gene3D" id="2.40.440.10">
    <property type="entry name" value="L,D-transpeptidase catalytic domain-like"/>
    <property type="match status" value="1"/>
</dbReference>
<dbReference type="Gene3D" id="2.60.40.10">
    <property type="entry name" value="Immunoglobulins"/>
    <property type="match status" value="4"/>
</dbReference>
<dbReference type="STRING" id="1193713.GCA_001636315_01622"/>